<keyword evidence="2" id="KW-1185">Reference proteome</keyword>
<dbReference type="AlphaFoldDB" id="A0A8S4QCN0"/>
<protein>
    <submittedName>
        <fullName evidence="1">Jg25941 protein</fullName>
    </submittedName>
</protein>
<evidence type="ECO:0000313" key="2">
    <source>
        <dbReference type="Proteomes" id="UP000838756"/>
    </source>
</evidence>
<evidence type="ECO:0000313" key="1">
    <source>
        <dbReference type="EMBL" id="CAH2208364.1"/>
    </source>
</evidence>
<sequence length="53" mass="5970">ALIKQAKTAVPIDIEIEKPGSKPAKSEPKFVFMIPDKKPLISRRRELPQSIQT</sequence>
<dbReference type="OrthoDB" id="6929600at2759"/>
<feature type="non-terminal residue" evidence="1">
    <location>
        <position position="1"/>
    </location>
</feature>
<reference evidence="1" key="1">
    <citation type="submission" date="2022-03" db="EMBL/GenBank/DDBJ databases">
        <authorList>
            <person name="Lindestad O."/>
        </authorList>
    </citation>
    <scope>NUCLEOTIDE SEQUENCE</scope>
</reference>
<comment type="caution">
    <text evidence="1">The sequence shown here is derived from an EMBL/GenBank/DDBJ whole genome shotgun (WGS) entry which is preliminary data.</text>
</comment>
<dbReference type="EMBL" id="CAKXAJ010003265">
    <property type="protein sequence ID" value="CAH2208364.1"/>
    <property type="molecule type" value="Genomic_DNA"/>
</dbReference>
<name>A0A8S4QCN0_9NEOP</name>
<dbReference type="Proteomes" id="UP000838756">
    <property type="component" value="Unassembled WGS sequence"/>
</dbReference>
<gene>
    <name evidence="1" type="primary">jg25941</name>
    <name evidence="1" type="ORF">PAEG_LOCUS980</name>
</gene>
<organism evidence="1 2">
    <name type="scientific">Pararge aegeria aegeria</name>
    <dbReference type="NCBI Taxonomy" id="348720"/>
    <lineage>
        <taxon>Eukaryota</taxon>
        <taxon>Metazoa</taxon>
        <taxon>Ecdysozoa</taxon>
        <taxon>Arthropoda</taxon>
        <taxon>Hexapoda</taxon>
        <taxon>Insecta</taxon>
        <taxon>Pterygota</taxon>
        <taxon>Neoptera</taxon>
        <taxon>Endopterygota</taxon>
        <taxon>Lepidoptera</taxon>
        <taxon>Glossata</taxon>
        <taxon>Ditrysia</taxon>
        <taxon>Papilionoidea</taxon>
        <taxon>Nymphalidae</taxon>
        <taxon>Satyrinae</taxon>
        <taxon>Satyrini</taxon>
        <taxon>Parargina</taxon>
        <taxon>Pararge</taxon>
    </lineage>
</organism>
<proteinExistence type="predicted"/>
<accession>A0A8S4QCN0</accession>